<dbReference type="GO" id="GO:0000976">
    <property type="term" value="F:transcription cis-regulatory region binding"/>
    <property type="evidence" value="ECO:0007669"/>
    <property type="project" value="TreeGrafter"/>
</dbReference>
<keyword evidence="1" id="KW-0805">Transcription regulation</keyword>
<dbReference type="SUPFAM" id="SSF47413">
    <property type="entry name" value="lambda repressor-like DNA-binding domains"/>
    <property type="match status" value="1"/>
</dbReference>
<dbReference type="InterPro" id="IPR010982">
    <property type="entry name" value="Lambda_DNA-bd_dom_sf"/>
</dbReference>
<dbReference type="SUPFAM" id="SSF53822">
    <property type="entry name" value="Periplasmic binding protein-like I"/>
    <property type="match status" value="1"/>
</dbReference>
<dbReference type="InterPro" id="IPR000843">
    <property type="entry name" value="HTH_LacI"/>
</dbReference>
<keyword evidence="3" id="KW-0804">Transcription</keyword>
<reference evidence="5" key="1">
    <citation type="submission" date="2021-08" db="EMBL/GenBank/DDBJ databases">
        <title>Hoeflea bacterium WL0058 sp. nov., isolated from the sediment.</title>
        <authorList>
            <person name="Wang L."/>
            <person name="Zhang D."/>
        </authorList>
    </citation>
    <scope>NUCLEOTIDE SEQUENCE</scope>
    <source>
        <strain evidence="5">WL0058</strain>
    </source>
</reference>
<dbReference type="SMART" id="SM00354">
    <property type="entry name" value="HTH_LACI"/>
    <property type="match status" value="1"/>
</dbReference>
<dbReference type="Pfam" id="PF00356">
    <property type="entry name" value="LacI"/>
    <property type="match status" value="1"/>
</dbReference>
<evidence type="ECO:0000256" key="1">
    <source>
        <dbReference type="ARBA" id="ARBA00023015"/>
    </source>
</evidence>
<name>A0AAE2ZQ51_9HYPH</name>
<dbReference type="CDD" id="cd01392">
    <property type="entry name" value="HTH_LacI"/>
    <property type="match status" value="1"/>
</dbReference>
<proteinExistence type="predicted"/>
<dbReference type="AlphaFoldDB" id="A0AAE2ZQ51"/>
<dbReference type="EMBL" id="JAICBX010000008">
    <property type="protein sequence ID" value="MBW8640713.1"/>
    <property type="molecule type" value="Genomic_DNA"/>
</dbReference>
<dbReference type="Gene3D" id="1.10.260.40">
    <property type="entry name" value="lambda repressor-like DNA-binding domains"/>
    <property type="match status" value="1"/>
</dbReference>
<evidence type="ECO:0000256" key="3">
    <source>
        <dbReference type="ARBA" id="ARBA00023163"/>
    </source>
</evidence>
<dbReference type="PROSITE" id="PS50932">
    <property type="entry name" value="HTH_LACI_2"/>
    <property type="match status" value="1"/>
</dbReference>
<dbReference type="PANTHER" id="PTHR30146:SF138">
    <property type="entry name" value="TRANSCRIPTIONAL REGULATORY PROTEIN"/>
    <property type="match status" value="1"/>
</dbReference>
<organism evidence="5 6">
    <name type="scientific">Flavimaribacter sediminis</name>
    <dbReference type="NCBI Taxonomy" id="2865987"/>
    <lineage>
        <taxon>Bacteria</taxon>
        <taxon>Pseudomonadati</taxon>
        <taxon>Pseudomonadota</taxon>
        <taxon>Alphaproteobacteria</taxon>
        <taxon>Hyphomicrobiales</taxon>
        <taxon>Rhizobiaceae</taxon>
        <taxon>Flavimaribacter</taxon>
    </lineage>
</organism>
<feature type="domain" description="HTH lacI-type" evidence="4">
    <location>
        <begin position="8"/>
        <end position="64"/>
    </location>
</feature>
<dbReference type="Pfam" id="PF13377">
    <property type="entry name" value="Peripla_BP_3"/>
    <property type="match status" value="1"/>
</dbReference>
<comment type="caution">
    <text evidence="5">The sequence shown here is derived from an EMBL/GenBank/DDBJ whole genome shotgun (WGS) entry which is preliminary data.</text>
</comment>
<dbReference type="Proteomes" id="UP001196509">
    <property type="component" value="Unassembled WGS sequence"/>
</dbReference>
<dbReference type="Gene3D" id="3.40.50.2300">
    <property type="match status" value="2"/>
</dbReference>
<accession>A0AAE2ZQ51</accession>
<dbReference type="CDD" id="cd06267">
    <property type="entry name" value="PBP1_LacI_sugar_binding-like"/>
    <property type="match status" value="1"/>
</dbReference>
<dbReference type="RefSeq" id="WP_220231449.1">
    <property type="nucleotide sequence ID" value="NZ_JAICBX010000008.1"/>
</dbReference>
<keyword evidence="6" id="KW-1185">Reference proteome</keyword>
<gene>
    <name evidence="5" type="ORF">K1W69_26215</name>
</gene>
<dbReference type="GO" id="GO:0003700">
    <property type="term" value="F:DNA-binding transcription factor activity"/>
    <property type="evidence" value="ECO:0007669"/>
    <property type="project" value="TreeGrafter"/>
</dbReference>
<dbReference type="InterPro" id="IPR028082">
    <property type="entry name" value="Peripla_BP_I"/>
</dbReference>
<evidence type="ECO:0000313" key="5">
    <source>
        <dbReference type="EMBL" id="MBW8640713.1"/>
    </source>
</evidence>
<keyword evidence="2" id="KW-0238">DNA-binding</keyword>
<evidence type="ECO:0000259" key="4">
    <source>
        <dbReference type="PROSITE" id="PS50932"/>
    </source>
</evidence>
<sequence>MKTGPSPITSNSVAKAAGVSQSTVSLVMSGKSAGRVSDNTRDHVMAVADKLGYRPNATARMLRTGVLNILALAVPNVKQPFFGEIFVAAEKAARQADHAVVLIDTQNDPKWVERIIDMVRGRMIAGSIVYASDSDDEPRLAEIADQVLVIEGQNSGSLVDINVESGVDAVVEHLAGLGHTGIGYLSADYPKVTFQRRFDYFRKKLRDLGLEFRNAWHSGATFEIEASTPGAEKLARQREITAIVCDDDLLAAGVYRAARKAGRAIPDNLSVVGFNDIELARVLSPELTTLAIPTERIAQEAVHKLLEKLEDPARASSSYEAELTLKIRFSTARPAKG</sequence>
<evidence type="ECO:0000313" key="6">
    <source>
        <dbReference type="Proteomes" id="UP001196509"/>
    </source>
</evidence>
<evidence type="ECO:0000256" key="2">
    <source>
        <dbReference type="ARBA" id="ARBA00023125"/>
    </source>
</evidence>
<dbReference type="InterPro" id="IPR046335">
    <property type="entry name" value="LacI/GalR-like_sensor"/>
</dbReference>
<dbReference type="PANTHER" id="PTHR30146">
    <property type="entry name" value="LACI-RELATED TRANSCRIPTIONAL REPRESSOR"/>
    <property type="match status" value="1"/>
</dbReference>
<protein>
    <submittedName>
        <fullName evidence="5">LacI family transcriptional regulator</fullName>
    </submittedName>
</protein>